<evidence type="ECO:0000313" key="1">
    <source>
        <dbReference type="EMBL" id="JAE08695.1"/>
    </source>
</evidence>
<sequence>MGTSTLKHILTYPFYGGSKG</sequence>
<organism evidence="1">
    <name type="scientific">Arundo donax</name>
    <name type="common">Giant reed</name>
    <name type="synonym">Donax arundinaceus</name>
    <dbReference type="NCBI Taxonomy" id="35708"/>
    <lineage>
        <taxon>Eukaryota</taxon>
        <taxon>Viridiplantae</taxon>
        <taxon>Streptophyta</taxon>
        <taxon>Embryophyta</taxon>
        <taxon>Tracheophyta</taxon>
        <taxon>Spermatophyta</taxon>
        <taxon>Magnoliopsida</taxon>
        <taxon>Liliopsida</taxon>
        <taxon>Poales</taxon>
        <taxon>Poaceae</taxon>
        <taxon>PACMAD clade</taxon>
        <taxon>Arundinoideae</taxon>
        <taxon>Arundineae</taxon>
        <taxon>Arundo</taxon>
    </lineage>
</organism>
<protein>
    <submittedName>
        <fullName evidence="1">Uncharacterized protein</fullName>
    </submittedName>
</protein>
<name>A0A0A9F6Q9_ARUDO</name>
<reference evidence="1" key="1">
    <citation type="submission" date="2014-09" db="EMBL/GenBank/DDBJ databases">
        <authorList>
            <person name="Magalhaes I.L.F."/>
            <person name="Oliveira U."/>
            <person name="Santos F.R."/>
            <person name="Vidigal T.H.D.A."/>
            <person name="Brescovit A.D."/>
            <person name="Santos A.J."/>
        </authorList>
    </citation>
    <scope>NUCLEOTIDE SEQUENCE</scope>
    <source>
        <tissue evidence="1">Shoot tissue taken approximately 20 cm above the soil surface</tissue>
    </source>
</reference>
<proteinExistence type="predicted"/>
<accession>A0A0A9F6Q9</accession>
<dbReference type="AlphaFoldDB" id="A0A0A9F6Q9"/>
<reference evidence="1" key="2">
    <citation type="journal article" date="2015" name="Data Brief">
        <title>Shoot transcriptome of the giant reed, Arundo donax.</title>
        <authorList>
            <person name="Barrero R.A."/>
            <person name="Guerrero F.D."/>
            <person name="Moolhuijzen P."/>
            <person name="Goolsby J.A."/>
            <person name="Tidwell J."/>
            <person name="Bellgard S.E."/>
            <person name="Bellgard M.I."/>
        </authorList>
    </citation>
    <scope>NUCLEOTIDE SEQUENCE</scope>
    <source>
        <tissue evidence="1">Shoot tissue taken approximately 20 cm above the soil surface</tissue>
    </source>
</reference>
<dbReference type="EMBL" id="GBRH01189201">
    <property type="protein sequence ID" value="JAE08695.1"/>
    <property type="molecule type" value="Transcribed_RNA"/>
</dbReference>